<sequence>MPESVTEVAAQVHLWLKASIKIMLNCKKSILTFIFLCCALINARAQHTFNSGTSRLNMLQDSLLRLERLVQDAPSNTERFADNAQFVKTLVKALKIPGSYNFGFDSVKYLSIVKSPDKAFRIFSWAVAADDGTYRFFGAIQMATKDGQLKLYPLIDATEEIKDNNEITSNKKWFGSRYYEIVPVVNSGKQTFYILLGWKGNTIKTTKKVIEILSFEKDEVIFGKNVLESTKNGPFKNRIVFEYNKLNSMTLRLDKTVGMVVFDHLVPLSPDMTGNFEYYGSDSSFDAYRPVGGHLKLVENVELKNNPNEKDELYTDPKNKKITPIKKL</sequence>
<evidence type="ECO:0000313" key="3">
    <source>
        <dbReference type="Proteomes" id="UP000248198"/>
    </source>
</evidence>
<protein>
    <recommendedName>
        <fullName evidence="4">WG repeat protein</fullName>
    </recommendedName>
</protein>
<dbReference type="AlphaFoldDB" id="A0A318UE09"/>
<organism evidence="2 3">
    <name type="scientific">Pedobacter nutrimenti</name>
    <dbReference type="NCBI Taxonomy" id="1241337"/>
    <lineage>
        <taxon>Bacteria</taxon>
        <taxon>Pseudomonadati</taxon>
        <taxon>Bacteroidota</taxon>
        <taxon>Sphingobacteriia</taxon>
        <taxon>Sphingobacteriales</taxon>
        <taxon>Sphingobacteriaceae</taxon>
        <taxon>Pedobacter</taxon>
    </lineage>
</organism>
<reference evidence="2 3" key="1">
    <citation type="submission" date="2018-06" db="EMBL/GenBank/DDBJ databases">
        <title>Genomic Encyclopedia of Archaeal and Bacterial Type Strains, Phase II (KMG-II): from individual species to whole genera.</title>
        <authorList>
            <person name="Goeker M."/>
        </authorList>
    </citation>
    <scope>NUCLEOTIDE SEQUENCE [LARGE SCALE GENOMIC DNA]</scope>
    <source>
        <strain evidence="2 3">DSM 27372</strain>
    </source>
</reference>
<evidence type="ECO:0000256" key="1">
    <source>
        <dbReference type="SAM" id="MobiDB-lite"/>
    </source>
</evidence>
<keyword evidence="3" id="KW-1185">Reference proteome</keyword>
<gene>
    <name evidence="2" type="ORF">B0O44_105116</name>
</gene>
<dbReference type="EMBL" id="QKLU01000005">
    <property type="protein sequence ID" value="PYF72746.1"/>
    <property type="molecule type" value="Genomic_DNA"/>
</dbReference>
<accession>A0A318UE09</accession>
<comment type="caution">
    <text evidence="2">The sequence shown here is derived from an EMBL/GenBank/DDBJ whole genome shotgun (WGS) entry which is preliminary data.</text>
</comment>
<evidence type="ECO:0000313" key="2">
    <source>
        <dbReference type="EMBL" id="PYF72746.1"/>
    </source>
</evidence>
<evidence type="ECO:0008006" key="4">
    <source>
        <dbReference type="Google" id="ProtNLM"/>
    </source>
</evidence>
<dbReference type="Proteomes" id="UP000248198">
    <property type="component" value="Unassembled WGS sequence"/>
</dbReference>
<proteinExistence type="predicted"/>
<feature type="compositionally biased region" description="Basic and acidic residues" evidence="1">
    <location>
        <begin position="308"/>
        <end position="319"/>
    </location>
</feature>
<feature type="region of interest" description="Disordered" evidence="1">
    <location>
        <begin position="308"/>
        <end position="328"/>
    </location>
</feature>
<name>A0A318UE09_9SPHI</name>